<evidence type="ECO:0000313" key="3">
    <source>
        <dbReference type="Proteomes" id="UP000297907"/>
    </source>
</evidence>
<dbReference type="Pfam" id="PF13524">
    <property type="entry name" value="Glyco_trans_1_2"/>
    <property type="match status" value="1"/>
</dbReference>
<dbReference type="AlphaFoldDB" id="A0A4R8VZF8"/>
<dbReference type="RefSeq" id="WP_134455222.1">
    <property type="nucleotide sequence ID" value="NZ_SOFL01000056.1"/>
</dbReference>
<dbReference type="InterPro" id="IPR055259">
    <property type="entry name" value="YkvP/CgeB_Glyco_trans-like"/>
</dbReference>
<name>A0A4R8VZF8_9MICO</name>
<accession>A0A4R8VZF8</accession>
<feature type="domain" description="Spore protein YkvP/CgeB glycosyl transferase-like" evidence="1">
    <location>
        <begin position="227"/>
        <end position="302"/>
    </location>
</feature>
<keyword evidence="3" id="KW-1185">Reference proteome</keyword>
<proteinExistence type="predicted"/>
<reference evidence="2 3" key="1">
    <citation type="submission" date="2019-03" db="EMBL/GenBank/DDBJ databases">
        <title>Genomics of glacier-inhabiting Cryobacterium strains.</title>
        <authorList>
            <person name="Liu Q."/>
            <person name="Xin Y.-H."/>
        </authorList>
    </citation>
    <scope>NUCLEOTIDE SEQUENCE [LARGE SCALE GENOMIC DNA]</scope>
    <source>
        <strain evidence="2 3">RHLS22-1</strain>
    </source>
</reference>
<dbReference type="EMBL" id="SOFL01000056">
    <property type="protein sequence ID" value="TFB96814.1"/>
    <property type="molecule type" value="Genomic_DNA"/>
</dbReference>
<dbReference type="OrthoDB" id="5165900at2"/>
<gene>
    <name evidence="2" type="ORF">E3O42_16890</name>
</gene>
<protein>
    <recommendedName>
        <fullName evidence="1">Spore protein YkvP/CgeB glycosyl transferase-like domain-containing protein</fullName>
    </recommendedName>
</protein>
<dbReference type="Proteomes" id="UP000297907">
    <property type="component" value="Unassembled WGS sequence"/>
</dbReference>
<comment type="caution">
    <text evidence="2">The sequence shown here is derived from an EMBL/GenBank/DDBJ whole genome shotgun (WGS) entry which is preliminary data.</text>
</comment>
<sequence length="333" mass="37451">MSESPAPSPRALFLSPSFFGYESDIERALIDDGYAVDFFDERPTNSSAAKAIFRIGGRPVQLLVQAYYRRILAATVTNSYDLVLVIKGEVVPLSFLQEFRRRNPDAHFVYYSFDAIPAGSNCTRLFDEFDALYSFDPADVAADARFTLKPLFYSSQFSSSSPESPRSHDLTFVGTMHSDRYRFVTSLFKSFTNTYGFFYVPARWYFYFNKYISRNFAGVPTSTVSFAKLDKSAVAAIFRDSRAVLDLQRSAQSGLTMRTFEVLASGAVLVTGNTAIRQSELFDPSRIVVVDDYDAADASTRLREVLDALPPLVGAPNGFERHSIENWVREFSK</sequence>
<evidence type="ECO:0000259" key="1">
    <source>
        <dbReference type="Pfam" id="PF13524"/>
    </source>
</evidence>
<evidence type="ECO:0000313" key="2">
    <source>
        <dbReference type="EMBL" id="TFB96814.1"/>
    </source>
</evidence>
<organism evidence="2 3">
    <name type="scientific">Cryobacterium adonitolivorans</name>
    <dbReference type="NCBI Taxonomy" id="1259189"/>
    <lineage>
        <taxon>Bacteria</taxon>
        <taxon>Bacillati</taxon>
        <taxon>Actinomycetota</taxon>
        <taxon>Actinomycetes</taxon>
        <taxon>Micrococcales</taxon>
        <taxon>Microbacteriaceae</taxon>
        <taxon>Cryobacterium</taxon>
    </lineage>
</organism>